<dbReference type="PANTHER" id="PTHR13184">
    <property type="entry name" value="37S RIBOSOMAL PROTEIN S22"/>
    <property type="match status" value="1"/>
</dbReference>
<evidence type="ECO:0000256" key="3">
    <source>
        <dbReference type="ARBA" id="ARBA00022946"/>
    </source>
</evidence>
<keyword evidence="4" id="KW-0408">Iron</keyword>
<dbReference type="AlphaFoldDB" id="A0A1Y2HY32"/>
<dbReference type="SUPFAM" id="SSF53335">
    <property type="entry name" value="S-adenosyl-L-methionine-dependent methyltransferases"/>
    <property type="match status" value="1"/>
</dbReference>
<evidence type="ECO:0000256" key="1">
    <source>
        <dbReference type="ARBA" id="ARBA00004173"/>
    </source>
</evidence>
<feature type="region of interest" description="Disordered" evidence="8">
    <location>
        <begin position="69"/>
        <end position="97"/>
    </location>
</feature>
<feature type="compositionally biased region" description="Low complexity" evidence="8">
    <location>
        <begin position="69"/>
        <end position="86"/>
    </location>
</feature>
<evidence type="ECO:0000256" key="4">
    <source>
        <dbReference type="ARBA" id="ARBA00023004"/>
    </source>
</evidence>
<keyword evidence="5" id="KW-0411">Iron-sulfur</keyword>
<evidence type="ECO:0000256" key="7">
    <source>
        <dbReference type="ARBA" id="ARBA00045681"/>
    </source>
</evidence>
<proteinExistence type="predicted"/>
<dbReference type="Pfam" id="PF09243">
    <property type="entry name" value="Rsm22"/>
    <property type="match status" value="1"/>
</dbReference>
<dbReference type="InterPro" id="IPR015324">
    <property type="entry name" value="Ribosomal_Rsm22-like"/>
</dbReference>
<dbReference type="EMBL" id="MCFL01000005">
    <property type="protein sequence ID" value="ORZ39526.1"/>
    <property type="molecule type" value="Genomic_DNA"/>
</dbReference>
<evidence type="ECO:0000256" key="8">
    <source>
        <dbReference type="SAM" id="MobiDB-lite"/>
    </source>
</evidence>
<dbReference type="GO" id="GO:0051536">
    <property type="term" value="F:iron-sulfur cluster binding"/>
    <property type="evidence" value="ECO:0007669"/>
    <property type="project" value="UniProtKB-KW"/>
</dbReference>
<evidence type="ECO:0000256" key="2">
    <source>
        <dbReference type="ARBA" id="ARBA00022723"/>
    </source>
</evidence>
<name>A0A1Y2HY32_9FUNG</name>
<accession>A0A1Y2HY32</accession>
<comment type="caution">
    <text evidence="9">The sequence shown here is derived from an EMBL/GenBank/DDBJ whole genome shotgun (WGS) entry which is preliminary data.</text>
</comment>
<keyword evidence="3" id="KW-0809">Transit peptide</keyword>
<dbReference type="Proteomes" id="UP000193411">
    <property type="component" value="Unassembled WGS sequence"/>
</dbReference>
<protein>
    <submittedName>
        <fullName evidence="9">Mitochondrial small ribosomal subunit Rsm22-domain-containing protein</fullName>
    </submittedName>
</protein>
<comment type="subcellular location">
    <subcellularLocation>
        <location evidence="1">Mitochondrion</location>
    </subcellularLocation>
</comment>
<feature type="region of interest" description="Disordered" evidence="8">
    <location>
        <begin position="495"/>
        <end position="545"/>
    </location>
</feature>
<dbReference type="InterPro" id="IPR029063">
    <property type="entry name" value="SAM-dependent_MTases_sf"/>
</dbReference>
<keyword evidence="6" id="KW-0496">Mitochondrion</keyword>
<dbReference type="Gene3D" id="3.40.50.150">
    <property type="entry name" value="Vaccinia Virus protein VP39"/>
    <property type="match status" value="1"/>
</dbReference>
<dbReference type="GO" id="GO:0046872">
    <property type="term" value="F:metal ion binding"/>
    <property type="evidence" value="ECO:0007669"/>
    <property type="project" value="UniProtKB-KW"/>
</dbReference>
<feature type="region of interest" description="Disordered" evidence="8">
    <location>
        <begin position="112"/>
        <end position="133"/>
    </location>
</feature>
<evidence type="ECO:0000313" key="10">
    <source>
        <dbReference type="Proteomes" id="UP000193411"/>
    </source>
</evidence>
<keyword evidence="2" id="KW-0479">Metal-binding</keyword>
<reference evidence="9 10" key="1">
    <citation type="submission" date="2016-07" db="EMBL/GenBank/DDBJ databases">
        <title>Pervasive Adenine N6-methylation of Active Genes in Fungi.</title>
        <authorList>
            <consortium name="DOE Joint Genome Institute"/>
            <person name="Mondo S.J."/>
            <person name="Dannebaum R.O."/>
            <person name="Kuo R.C."/>
            <person name="Labutti K."/>
            <person name="Haridas S."/>
            <person name="Kuo A."/>
            <person name="Salamov A."/>
            <person name="Ahrendt S.R."/>
            <person name="Lipzen A."/>
            <person name="Sullivan W."/>
            <person name="Andreopoulos W.B."/>
            <person name="Clum A."/>
            <person name="Lindquist E."/>
            <person name="Daum C."/>
            <person name="Ramamoorthy G.K."/>
            <person name="Gryganskyi A."/>
            <person name="Culley D."/>
            <person name="Magnuson J.K."/>
            <person name="James T.Y."/>
            <person name="O'Malley M.A."/>
            <person name="Stajich J.E."/>
            <person name="Spatafora J.W."/>
            <person name="Visel A."/>
            <person name="Grigoriev I.V."/>
        </authorList>
    </citation>
    <scope>NUCLEOTIDE SEQUENCE [LARGE SCALE GENOMIC DNA]</scope>
    <source>
        <strain evidence="9 10">PL171</strain>
    </source>
</reference>
<dbReference type="GO" id="GO:0008168">
    <property type="term" value="F:methyltransferase activity"/>
    <property type="evidence" value="ECO:0007669"/>
    <property type="project" value="InterPro"/>
</dbReference>
<dbReference type="GO" id="GO:0005763">
    <property type="term" value="C:mitochondrial small ribosomal subunit"/>
    <property type="evidence" value="ECO:0007669"/>
    <property type="project" value="TreeGrafter"/>
</dbReference>
<sequence length="545" mass="58481">MTRMLSLSCSVARLHSGFGSTARASLAPIARVLSTAPLQEHQQPGIGPADYRHKSNLISLPPHLKTALTSLLSPTPTPTSDSTSSPANPPPITGPRIRSASLRIFDSLRSTTGTVNSSRAAAPPKIPSLANPDRHLSPHHIAYDHDTSLAYLAARFPACFTGIKRVLGEAVSKMGDTSPMSVLDVGTGPGTAVWALRAVEDEMAGDADKVVRAKVTAVDVNQNMLSVAKQLASAGNMQGNVEWVEYMPASLSASYDMSIAAYSMWRLTDNMLVLVDRGTPHGYQRMLEARDWFISQSNAAKQGDPKATILAPCPHMAKCPLAGNGRDWCHFSQRMERPTETVRILSRQLSRSTHKHAKSNLEDVKFSYLIIQKQSAVVAPESPLASSTWPRVLSVPLKRGGHVLVDVCTPRGTADRMIVTKSLGKDTYKAARKLGWGDQWPFAAKVYVPGRGMGRVDHGRGRGVLFAAGPATGSRLTLVEQPRAAAVATALAHPRAETAALEPPAEPRATRGGRAARGSKKPVSPFATLLAQQQQQQSGHNPKDD</sequence>
<dbReference type="InterPro" id="IPR052571">
    <property type="entry name" value="Mt_RNA_Methyltransferase"/>
</dbReference>
<gene>
    <name evidence="9" type="ORF">BCR44DRAFT_1426710</name>
</gene>
<evidence type="ECO:0000256" key="6">
    <source>
        <dbReference type="ARBA" id="ARBA00023128"/>
    </source>
</evidence>
<dbReference type="CDD" id="cd02440">
    <property type="entry name" value="AdoMet_MTases"/>
    <property type="match status" value="1"/>
</dbReference>
<keyword evidence="10" id="KW-1185">Reference proteome</keyword>
<dbReference type="GO" id="GO:0006412">
    <property type="term" value="P:translation"/>
    <property type="evidence" value="ECO:0007669"/>
    <property type="project" value="InterPro"/>
</dbReference>
<organism evidence="9 10">
    <name type="scientific">Catenaria anguillulae PL171</name>
    <dbReference type="NCBI Taxonomy" id="765915"/>
    <lineage>
        <taxon>Eukaryota</taxon>
        <taxon>Fungi</taxon>
        <taxon>Fungi incertae sedis</taxon>
        <taxon>Blastocladiomycota</taxon>
        <taxon>Blastocladiomycetes</taxon>
        <taxon>Blastocladiales</taxon>
        <taxon>Catenariaceae</taxon>
        <taxon>Catenaria</taxon>
    </lineage>
</organism>
<evidence type="ECO:0000256" key="5">
    <source>
        <dbReference type="ARBA" id="ARBA00023014"/>
    </source>
</evidence>
<dbReference type="STRING" id="765915.A0A1Y2HY32"/>
<dbReference type="OrthoDB" id="421327at2759"/>
<dbReference type="PANTHER" id="PTHR13184:SF5">
    <property type="entry name" value="METHYLTRANSFERASE-LIKE PROTEIN 17, MITOCHONDRIAL"/>
    <property type="match status" value="1"/>
</dbReference>
<dbReference type="GO" id="GO:0003735">
    <property type="term" value="F:structural constituent of ribosome"/>
    <property type="evidence" value="ECO:0007669"/>
    <property type="project" value="TreeGrafter"/>
</dbReference>
<evidence type="ECO:0000313" key="9">
    <source>
        <dbReference type="EMBL" id="ORZ39526.1"/>
    </source>
</evidence>
<comment type="function">
    <text evidence="7">Mitochondrial ribosome (mitoribosome) assembly factor. Binds at the interface of the head and body domains of the mitochondrial small ribosomal subunit (mt-SSU), occluding the mRNA channel and preventing compaction of the head domain towards the body. Probable inactive methyltransferase: retains the characteristic folding and ability to bind S-adenosyl-L-methionine, but it probably lost its methyltransferase activity.</text>
</comment>